<dbReference type="EMBL" id="OFTH01000048">
    <property type="protein sequence ID" value="SOZ73638.1"/>
    <property type="molecule type" value="Genomic_DNA"/>
</dbReference>
<protein>
    <submittedName>
        <fullName evidence="1">Uncharacterized protein</fullName>
    </submittedName>
</protein>
<comment type="caution">
    <text evidence="1">The sequence shown here is derived from an EMBL/GenBank/DDBJ whole genome shotgun (WGS) entry which is preliminary data.</text>
</comment>
<sequence>MEGDGTRPAVRLTVDTLDDVSLEKLKGRIHNMFWRGHKLSGLVMRERFSLGATGSVGW</sequence>
<organism evidence="1">
    <name type="scientific">Cupriavidus taiwanensis</name>
    <dbReference type="NCBI Taxonomy" id="164546"/>
    <lineage>
        <taxon>Bacteria</taxon>
        <taxon>Pseudomonadati</taxon>
        <taxon>Pseudomonadota</taxon>
        <taxon>Betaproteobacteria</taxon>
        <taxon>Burkholderiales</taxon>
        <taxon>Burkholderiaceae</taxon>
        <taxon>Cupriavidus</taxon>
    </lineage>
</organism>
<accession>A0A375ECW7</accession>
<gene>
    <name evidence="1" type="ORF">CBM2613_B60015</name>
</gene>
<evidence type="ECO:0000313" key="1">
    <source>
        <dbReference type="EMBL" id="SOZ73638.1"/>
    </source>
</evidence>
<proteinExistence type="predicted"/>
<reference evidence="1" key="1">
    <citation type="submission" date="2018-01" db="EMBL/GenBank/DDBJ databases">
        <authorList>
            <person name="Clerissi C."/>
        </authorList>
    </citation>
    <scope>NUCLEOTIDE SEQUENCE</scope>
    <source>
        <strain evidence="1">Cupriavidus taiwanensis STM 8556</strain>
    </source>
</reference>
<dbReference type="Proteomes" id="UP000256952">
    <property type="component" value="Chromosome CBM2613_b"/>
</dbReference>
<name>A0A375ECW7_9BURK</name>
<dbReference type="AlphaFoldDB" id="A0A375ECW7"/>